<evidence type="ECO:0000313" key="3">
    <source>
        <dbReference type="Proteomes" id="UP000444316"/>
    </source>
</evidence>
<protein>
    <recommendedName>
        <fullName evidence="4">SHOCT domain-containing protein</fullName>
    </recommendedName>
</protein>
<keyword evidence="1" id="KW-1133">Transmembrane helix</keyword>
<evidence type="ECO:0008006" key="4">
    <source>
        <dbReference type="Google" id="ProtNLM"/>
    </source>
</evidence>
<accession>A0A845I3K5</accession>
<keyword evidence="1" id="KW-0812">Transmembrane</keyword>
<gene>
    <name evidence="2" type="ORF">GTP23_17535</name>
</gene>
<name>A0A845I3K5_9BURK</name>
<organism evidence="2 3">
    <name type="scientific">Duganella fentianensis</name>
    <dbReference type="NCBI Taxonomy" id="2692177"/>
    <lineage>
        <taxon>Bacteria</taxon>
        <taxon>Pseudomonadati</taxon>
        <taxon>Pseudomonadota</taxon>
        <taxon>Betaproteobacteria</taxon>
        <taxon>Burkholderiales</taxon>
        <taxon>Oxalobacteraceae</taxon>
        <taxon>Telluria group</taxon>
        <taxon>Duganella</taxon>
    </lineage>
</organism>
<reference evidence="2" key="1">
    <citation type="submission" date="2019-12" db="EMBL/GenBank/DDBJ databases">
        <title>Novel species isolated from a subtropical stream in China.</title>
        <authorList>
            <person name="Lu H."/>
        </authorList>
    </citation>
    <scope>NUCLEOTIDE SEQUENCE [LARGE SCALE GENOMIC DNA]</scope>
    <source>
        <strain evidence="2">FT93W</strain>
    </source>
</reference>
<dbReference type="Proteomes" id="UP000444316">
    <property type="component" value="Unassembled WGS sequence"/>
</dbReference>
<comment type="caution">
    <text evidence="2">The sequence shown here is derived from an EMBL/GenBank/DDBJ whole genome shotgun (WGS) entry which is preliminary data.</text>
</comment>
<feature type="transmembrane region" description="Helical" evidence="1">
    <location>
        <begin position="97"/>
        <end position="122"/>
    </location>
</feature>
<sequence>MRRLVLFTFFSALGAAIHFLSFQFTGPIAYKLAPPEPPPRVVSDEEAIKKLQSGRYGFVYASPSEQDVENKKSNIQSEESYDFYVLHVEPIRNKIELIINVVFIALYLIVSYLFFVHIYRWIKNSDIGSSLRFLGRFATRIIALIGRPFSGVMGLVQARSVEAEFSSIKNLYENGLINENDFNEKKRKLQARIKKNI</sequence>
<dbReference type="RefSeq" id="WP_161036318.1">
    <property type="nucleotide sequence ID" value="NZ_WWCL01000004.1"/>
</dbReference>
<evidence type="ECO:0000313" key="2">
    <source>
        <dbReference type="EMBL" id="MYN46847.1"/>
    </source>
</evidence>
<dbReference type="EMBL" id="WWCL01000004">
    <property type="protein sequence ID" value="MYN46847.1"/>
    <property type="molecule type" value="Genomic_DNA"/>
</dbReference>
<evidence type="ECO:0000256" key="1">
    <source>
        <dbReference type="SAM" id="Phobius"/>
    </source>
</evidence>
<keyword evidence="3" id="KW-1185">Reference proteome</keyword>
<proteinExistence type="predicted"/>
<dbReference type="AlphaFoldDB" id="A0A845I3K5"/>
<keyword evidence="1" id="KW-0472">Membrane</keyword>